<accession>A0AA47NSR9</accession>
<evidence type="ECO:0000259" key="2">
    <source>
        <dbReference type="Pfam" id="PF22589"/>
    </source>
</evidence>
<evidence type="ECO:0000313" key="4">
    <source>
        <dbReference type="Proteomes" id="UP001174136"/>
    </source>
</evidence>
<keyword evidence="4" id="KW-1185">Reference proteome</keyword>
<name>A0AA47NSR9_MERPO</name>
<evidence type="ECO:0000256" key="1">
    <source>
        <dbReference type="SAM" id="MobiDB-lite"/>
    </source>
</evidence>
<gene>
    <name evidence="3" type="ORF">N1851_028250</name>
</gene>
<dbReference type="PANTHER" id="PTHR35826:SF5">
    <property type="entry name" value="GENE 45521-RELATED"/>
    <property type="match status" value="1"/>
</dbReference>
<comment type="caution">
    <text evidence="3">The sequence shown here is derived from an EMBL/GenBank/DDBJ whole genome shotgun (WGS) entry which is preliminary data.</text>
</comment>
<dbReference type="InterPro" id="IPR054323">
    <property type="entry name" value="SPMIP1_C"/>
</dbReference>
<feature type="compositionally biased region" description="Pro residues" evidence="1">
    <location>
        <begin position="82"/>
        <end position="92"/>
    </location>
</feature>
<dbReference type="Proteomes" id="UP001174136">
    <property type="component" value="Unassembled WGS sequence"/>
</dbReference>
<organism evidence="3 4">
    <name type="scientific">Merluccius polli</name>
    <name type="common">Benguela hake</name>
    <name type="synonym">Merluccius cadenati</name>
    <dbReference type="NCBI Taxonomy" id="89951"/>
    <lineage>
        <taxon>Eukaryota</taxon>
        <taxon>Metazoa</taxon>
        <taxon>Chordata</taxon>
        <taxon>Craniata</taxon>
        <taxon>Vertebrata</taxon>
        <taxon>Euteleostomi</taxon>
        <taxon>Actinopterygii</taxon>
        <taxon>Neopterygii</taxon>
        <taxon>Teleostei</taxon>
        <taxon>Neoteleostei</taxon>
        <taxon>Acanthomorphata</taxon>
        <taxon>Zeiogadaria</taxon>
        <taxon>Gadariae</taxon>
        <taxon>Gadiformes</taxon>
        <taxon>Gadoidei</taxon>
        <taxon>Merlucciidae</taxon>
        <taxon>Merluccius</taxon>
    </lineage>
</organism>
<dbReference type="AlphaFoldDB" id="A0AA47NSR9"/>
<proteinExistence type="predicted"/>
<dbReference type="EMBL" id="JAOPHQ010005405">
    <property type="protein sequence ID" value="KAK0135873.1"/>
    <property type="molecule type" value="Genomic_DNA"/>
</dbReference>
<feature type="domain" description="Sperm microtubule inner protein 1 C-terminal" evidence="2">
    <location>
        <begin position="56"/>
        <end position="170"/>
    </location>
</feature>
<sequence>MRTLMTTQKQNCYREQITKETMTRLAWRSRYAKDYPPSKAPAPPPPAPPPRPTPHHDLTPKQAPQTRTSRLPPVSMVTERTPAPPLMRPPSPQTREALYQGSSHHGTGRGLYLRRRGQKRPEEKFEFPLISSWEYGWRLGDYSVSGCPANGRSAVVKNTFYCRNGVFSRPATTDLLG</sequence>
<protein>
    <recommendedName>
        <fullName evidence="2">Sperm microtubule inner protein 1 C-terminal domain-containing protein</fullName>
    </recommendedName>
</protein>
<feature type="region of interest" description="Disordered" evidence="1">
    <location>
        <begin position="24"/>
        <end position="117"/>
    </location>
</feature>
<feature type="compositionally biased region" description="Pro residues" evidence="1">
    <location>
        <begin position="38"/>
        <end position="52"/>
    </location>
</feature>
<dbReference type="Pfam" id="PF22589">
    <property type="entry name" value="SPMIP1"/>
    <property type="match status" value="1"/>
</dbReference>
<dbReference type="PANTHER" id="PTHR35826">
    <property type="entry name" value="PROTEIN ATP6V1FNB-LIKE"/>
    <property type="match status" value="1"/>
</dbReference>
<reference evidence="3" key="1">
    <citation type="journal article" date="2023" name="Front. Mar. Sci.">
        <title>A new Merluccius polli reference genome to investigate the effects of global change in West African waters.</title>
        <authorList>
            <person name="Mateo J.L."/>
            <person name="Blanco-Fernandez C."/>
            <person name="Garcia-Vazquez E."/>
            <person name="Machado-Schiaffino G."/>
        </authorList>
    </citation>
    <scope>NUCLEOTIDE SEQUENCE</scope>
    <source>
        <strain evidence="3">C29</strain>
        <tissue evidence="3">Fin</tissue>
    </source>
</reference>
<evidence type="ECO:0000313" key="3">
    <source>
        <dbReference type="EMBL" id="KAK0135873.1"/>
    </source>
</evidence>